<evidence type="ECO:0000259" key="12">
    <source>
        <dbReference type="PROSITE" id="PS51918"/>
    </source>
</evidence>
<evidence type="ECO:0000256" key="3">
    <source>
        <dbReference type="ARBA" id="ARBA00022691"/>
    </source>
</evidence>
<evidence type="ECO:0000256" key="6">
    <source>
        <dbReference type="ARBA" id="ARBA00023004"/>
    </source>
</evidence>
<feature type="compositionally biased region" description="Polar residues" evidence="10">
    <location>
        <begin position="317"/>
        <end position="326"/>
    </location>
</feature>
<evidence type="ECO:0000256" key="2">
    <source>
        <dbReference type="ARBA" id="ARBA00022485"/>
    </source>
</evidence>
<comment type="cofactor">
    <cofactor evidence="1">
        <name>[4Fe-4S] cluster</name>
        <dbReference type="ChEBI" id="CHEBI:49883"/>
    </cofactor>
</comment>
<evidence type="ECO:0000256" key="8">
    <source>
        <dbReference type="ARBA" id="ARBA00023239"/>
    </source>
</evidence>
<keyword evidence="4" id="KW-0819">tRNA processing</keyword>
<evidence type="ECO:0000256" key="11">
    <source>
        <dbReference type="SAM" id="SignalP"/>
    </source>
</evidence>
<dbReference type="GO" id="GO:0046872">
    <property type="term" value="F:metal ion binding"/>
    <property type="evidence" value="ECO:0007669"/>
    <property type="project" value="UniProtKB-KW"/>
</dbReference>
<dbReference type="SFLD" id="SFLDS00029">
    <property type="entry name" value="Radical_SAM"/>
    <property type="match status" value="1"/>
</dbReference>
<dbReference type="AlphaFoldDB" id="A0A086MBY7"/>
<dbReference type="CDD" id="cd01335">
    <property type="entry name" value="Radical_SAM"/>
    <property type="match status" value="1"/>
</dbReference>
<proteinExistence type="predicted"/>
<dbReference type="GO" id="GO:0102521">
    <property type="term" value="F:tRNA-4-demethylwyosine synthase activity"/>
    <property type="evidence" value="ECO:0007669"/>
    <property type="project" value="UniProtKB-EC"/>
</dbReference>
<evidence type="ECO:0000256" key="1">
    <source>
        <dbReference type="ARBA" id="ARBA00001966"/>
    </source>
</evidence>
<keyword evidence="5" id="KW-0479">Metal-binding</keyword>
<dbReference type="GO" id="GO:0051539">
    <property type="term" value="F:4 iron, 4 sulfur cluster binding"/>
    <property type="evidence" value="ECO:0007669"/>
    <property type="project" value="UniProtKB-KW"/>
</dbReference>
<dbReference type="InterPro" id="IPR007197">
    <property type="entry name" value="rSAM"/>
</dbReference>
<dbReference type="InterPro" id="IPR034556">
    <property type="entry name" value="tRNA_wybutosine-synthase"/>
</dbReference>
<gene>
    <name evidence="13" type="ORF">TGRUB_315958</name>
</gene>
<feature type="region of interest" description="Disordered" evidence="10">
    <location>
        <begin position="311"/>
        <end position="337"/>
    </location>
</feature>
<evidence type="ECO:0000256" key="7">
    <source>
        <dbReference type="ARBA" id="ARBA00023014"/>
    </source>
</evidence>
<comment type="catalytic activity">
    <reaction evidence="9">
        <text>N(1)-methylguanosine(37) in tRNA(Phe) + pyruvate + S-adenosyl-L-methionine = 4-demethylwyosine(37) in tRNA(Phe) + 5'-deoxyadenosine + L-methionine + CO2 + H2O</text>
        <dbReference type="Rhea" id="RHEA:36347"/>
        <dbReference type="Rhea" id="RHEA-COMP:10164"/>
        <dbReference type="Rhea" id="RHEA-COMP:10165"/>
        <dbReference type="ChEBI" id="CHEBI:15361"/>
        <dbReference type="ChEBI" id="CHEBI:15377"/>
        <dbReference type="ChEBI" id="CHEBI:16526"/>
        <dbReference type="ChEBI" id="CHEBI:17319"/>
        <dbReference type="ChEBI" id="CHEBI:57844"/>
        <dbReference type="ChEBI" id="CHEBI:59789"/>
        <dbReference type="ChEBI" id="CHEBI:64315"/>
        <dbReference type="ChEBI" id="CHEBI:73542"/>
        <dbReference type="EC" id="4.1.3.44"/>
    </reaction>
</comment>
<dbReference type="GO" id="GO:0031591">
    <property type="term" value="P:wybutosine biosynthetic process"/>
    <property type="evidence" value="ECO:0007669"/>
    <property type="project" value="TreeGrafter"/>
</dbReference>
<evidence type="ECO:0000313" key="13">
    <source>
        <dbReference type="EMBL" id="KFG66405.1"/>
    </source>
</evidence>
<name>A0A086MBY7_TOXGO</name>
<feature type="region of interest" description="Disordered" evidence="10">
    <location>
        <begin position="245"/>
        <end position="269"/>
    </location>
</feature>
<keyword evidence="11" id="KW-0732">Signal</keyword>
<evidence type="ECO:0000256" key="10">
    <source>
        <dbReference type="SAM" id="MobiDB-lite"/>
    </source>
</evidence>
<keyword evidence="6" id="KW-0408">Iron</keyword>
<keyword evidence="3" id="KW-0949">S-adenosyl-L-methionine</keyword>
<dbReference type="Pfam" id="PF04055">
    <property type="entry name" value="Radical_SAM"/>
    <property type="match status" value="1"/>
</dbReference>
<keyword evidence="8" id="KW-0456">Lyase</keyword>
<dbReference type="InterPro" id="IPR013785">
    <property type="entry name" value="Aldolase_TIM"/>
</dbReference>
<dbReference type="SFLD" id="SFLDF00284">
    <property type="entry name" value="tRNA_wybutosine-synthesizing"/>
    <property type="match status" value="1"/>
</dbReference>
<feature type="compositionally biased region" description="Polar residues" evidence="10">
    <location>
        <begin position="253"/>
        <end position="262"/>
    </location>
</feature>
<keyword evidence="7" id="KW-0411">Iron-sulfur</keyword>
<comment type="caution">
    <text evidence="13">The sequence shown here is derived from an EMBL/GenBank/DDBJ whole genome shotgun (WGS) entry which is preliminary data.</text>
</comment>
<dbReference type="Pfam" id="PF08608">
    <property type="entry name" value="Wyosine_form"/>
    <property type="match status" value="1"/>
</dbReference>
<feature type="domain" description="Radical SAM core" evidence="12">
    <location>
        <begin position="480"/>
        <end position="730"/>
    </location>
</feature>
<dbReference type="InterPro" id="IPR058240">
    <property type="entry name" value="rSAM_sf"/>
</dbReference>
<dbReference type="VEuPathDB" id="ToxoDB:TGRUB_315958"/>
<protein>
    <submittedName>
        <fullName evidence="13">Radical SAM domain-containing protein</fullName>
    </submittedName>
</protein>
<dbReference type="PANTHER" id="PTHR13930">
    <property type="entry name" value="S-ADENOSYL-L-METHIONINE-DEPENDENT TRNA 4-DEMETHYLWYOSINE SYNTHASE"/>
    <property type="match status" value="1"/>
</dbReference>
<dbReference type="Proteomes" id="UP000028834">
    <property type="component" value="Unassembled WGS sequence"/>
</dbReference>
<evidence type="ECO:0000256" key="4">
    <source>
        <dbReference type="ARBA" id="ARBA00022694"/>
    </source>
</evidence>
<dbReference type="InterPro" id="IPR013917">
    <property type="entry name" value="tRNA_wybutosine-synth"/>
</dbReference>
<dbReference type="PROSITE" id="PS51918">
    <property type="entry name" value="RADICAL_SAM"/>
    <property type="match status" value="1"/>
</dbReference>
<feature type="chain" id="PRO_5001810927" evidence="11">
    <location>
        <begin position="31"/>
        <end position="915"/>
    </location>
</feature>
<keyword evidence="2" id="KW-0004">4Fe-4S</keyword>
<evidence type="ECO:0000313" key="14">
    <source>
        <dbReference type="Proteomes" id="UP000028834"/>
    </source>
</evidence>
<reference evidence="13 14" key="1">
    <citation type="submission" date="2014-05" db="EMBL/GenBank/DDBJ databases">
        <authorList>
            <person name="Sibley D."/>
            <person name="Venepally P."/>
            <person name="Karamycheva S."/>
            <person name="Hadjithomas M."/>
            <person name="Khan A."/>
            <person name="Brunk B."/>
            <person name="Roos D."/>
            <person name="Caler E."/>
            <person name="Lorenzi H."/>
        </authorList>
    </citation>
    <scope>NUCLEOTIDE SEQUENCE [LARGE SCALE GENOMIC DNA]</scope>
    <source>
        <strain evidence="13 14">RUB</strain>
    </source>
</reference>
<organism evidence="13 14">
    <name type="scientific">Toxoplasma gondii RUB</name>
    <dbReference type="NCBI Taxonomy" id="935652"/>
    <lineage>
        <taxon>Eukaryota</taxon>
        <taxon>Sar</taxon>
        <taxon>Alveolata</taxon>
        <taxon>Apicomplexa</taxon>
        <taxon>Conoidasida</taxon>
        <taxon>Coccidia</taxon>
        <taxon>Eucoccidiorida</taxon>
        <taxon>Eimeriorina</taxon>
        <taxon>Sarcocystidae</taxon>
        <taxon>Toxoplasma</taxon>
    </lineage>
</organism>
<sequence>MCIRCQGMPAATQSLHVLFFSLFLYSICQPETFLLGAVTARVGPVDFGAGNGFECLSLPSTSSPVIAPALRLLPILKPTLVRRLHGERFRAFPNCATFSVPTALSFLAPTPFLLASHIPNMRKTFATLNGSRGTILSDAQAGLQSHSRRHCTTGILSETPAPSLSFQASDRKKAANTERSEDLVFWRSEMPKRRMAFLPLSSPARLGGCCCARHLAMGKVVGFPLGALPAVRSSVCMHALRTHVSQKHRDSPVSENSFSSEPSAAPMTAGPISSVPWLHGWSRTLQGGHSSRAADSLRLNSSTKGLHCLTHSRMRPSASSVQSSGRCPSPYSRRSPAGGSCLSFAVSRAHASTATRTSECALAASLPRDPLPESSASSWSLCSSSSPSPSPSSPSVSAGCSSCLSPCHLRLPLEPSAPESETVQVDKDGETQRPLVTPRMHTRMEKQGYKVVGTHSAVKLCRWTKKQLQGLGGCYKHTFYGIESHRCMEATTSIACSNRCIFCWRHHTHPASKTFSWQVDPPEFVLKHALEAHWSLIKPLRGVHWVTPEAFAEAKEPRHCALSLIGEALMYPRINEFIDLLHAKGISSFLVMNGQHPDRLADLTTVTQLYVSVDAPNKKDLKAIDRPLFTDYWERLLASLEILREKRERTVLRMTLIKSVNDADLEGYARLVELGRPNFIEIKGVTFAGHSPNFKLSLGNTPHMQETLEFSRKLLRVLNAHDTTSAASLERLGSSDDYAMPMYRLASIHEHTNAVLLADARLFLLPPEIPTGSETNHKSRSQVTSEDHNRSGGSKGNPAGMEFENGACEERDGGSPTAEPDGPPDSRDSMRWHTHIDFKKFFELNKEDRHARNYRSETPSWALPDAPLRGFDPRFDVHKYVKQIAGRPHSLPEVQKQDAVFPDTGTHAQTQPKCN</sequence>
<dbReference type="Gene3D" id="3.20.20.70">
    <property type="entry name" value="Aldolase class I"/>
    <property type="match status" value="1"/>
</dbReference>
<dbReference type="EMBL" id="AFYV02000018">
    <property type="protein sequence ID" value="KFG66405.1"/>
    <property type="molecule type" value="Genomic_DNA"/>
</dbReference>
<dbReference type="OrthoDB" id="271553at2759"/>
<feature type="signal peptide" evidence="11">
    <location>
        <begin position="1"/>
        <end position="30"/>
    </location>
</feature>
<evidence type="ECO:0000256" key="5">
    <source>
        <dbReference type="ARBA" id="ARBA00022723"/>
    </source>
</evidence>
<feature type="region of interest" description="Disordered" evidence="10">
    <location>
        <begin position="770"/>
        <end position="830"/>
    </location>
</feature>
<dbReference type="SFLD" id="SFLDG01071">
    <property type="entry name" value="tRNA_wybutosine-synthesizing"/>
    <property type="match status" value="1"/>
</dbReference>
<evidence type="ECO:0000256" key="9">
    <source>
        <dbReference type="ARBA" id="ARBA00049466"/>
    </source>
</evidence>
<dbReference type="PANTHER" id="PTHR13930:SF0">
    <property type="entry name" value="S-ADENOSYL-L-METHIONINE-DEPENDENT TRNA 4-DEMETHYLWYOSINE SYNTHASE TYW1-RELATED"/>
    <property type="match status" value="1"/>
</dbReference>
<accession>A0A086MBY7</accession>
<dbReference type="SUPFAM" id="SSF102114">
    <property type="entry name" value="Radical SAM enzymes"/>
    <property type="match status" value="1"/>
</dbReference>